<keyword evidence="1" id="KW-0812">Transmembrane</keyword>
<reference evidence="2 3" key="1">
    <citation type="submission" date="2021-01" db="EMBL/GenBank/DDBJ databases">
        <title>Whole genome shotgun sequence of Plantactinospora mayteni NBRC 109088.</title>
        <authorList>
            <person name="Komaki H."/>
            <person name="Tamura T."/>
        </authorList>
    </citation>
    <scope>NUCLEOTIDE SEQUENCE [LARGE SCALE GENOMIC DNA]</scope>
    <source>
        <strain evidence="2 3">NBRC 109088</strain>
    </source>
</reference>
<organism evidence="2 3">
    <name type="scientific">Plantactinospora mayteni</name>
    <dbReference type="NCBI Taxonomy" id="566021"/>
    <lineage>
        <taxon>Bacteria</taxon>
        <taxon>Bacillati</taxon>
        <taxon>Actinomycetota</taxon>
        <taxon>Actinomycetes</taxon>
        <taxon>Micromonosporales</taxon>
        <taxon>Micromonosporaceae</taxon>
        <taxon>Plantactinospora</taxon>
    </lineage>
</organism>
<dbReference type="RefSeq" id="WP_203862247.1">
    <property type="nucleotide sequence ID" value="NZ_BAAAZQ010000033.1"/>
</dbReference>
<evidence type="ECO:0000256" key="1">
    <source>
        <dbReference type="SAM" id="Phobius"/>
    </source>
</evidence>
<evidence type="ECO:0000313" key="2">
    <source>
        <dbReference type="EMBL" id="GIH00950.1"/>
    </source>
</evidence>
<keyword evidence="1" id="KW-1133">Transmembrane helix</keyword>
<feature type="transmembrane region" description="Helical" evidence="1">
    <location>
        <begin position="39"/>
        <end position="60"/>
    </location>
</feature>
<dbReference type="EMBL" id="BONX01000062">
    <property type="protein sequence ID" value="GIH00950.1"/>
    <property type="molecule type" value="Genomic_DNA"/>
</dbReference>
<gene>
    <name evidence="2" type="ORF">Pma05_75220</name>
</gene>
<dbReference type="Proteomes" id="UP000621500">
    <property type="component" value="Unassembled WGS sequence"/>
</dbReference>
<protein>
    <submittedName>
        <fullName evidence="2">Uncharacterized protein</fullName>
    </submittedName>
</protein>
<accession>A0ABQ4F215</accession>
<keyword evidence="3" id="KW-1185">Reference proteome</keyword>
<proteinExistence type="predicted"/>
<keyword evidence="1" id="KW-0472">Membrane</keyword>
<sequence>MGSDERIGLILTELTEDLRPQPDPYGRVLARHRRGRRRALTATLCAVALLATVGIVVTTLRPGGGAAPEPAASQSAGARMLAWADRLARSEPRGRIGTDQGYRTSLAETLLADARAGRLPRLTTPVREVRVLFVDDVGPHRVAFAAFVFTGPDSRGWPNAMAWMVADQGAGPQELARTAAERFGDGLEPYESLTLGSLDEPDQVGYVGIAPEGCDFATAGMPAPQNWTPEPTGSYLVRPPGSLRPEWFQVSCAGEVRKRLPGPGSWAPEGVTEDQFAAAVSQVRGRLHPTESRAAMSTATGGWGYTVTELPTVVWSGETTGTGIGFDGLATVVSAPAVDGGWLGEVAITYRQEHADETIGTGSQFATRTDPAAPDRLLAIPLGPDDGASGPPDRTLLVIAPTGATEVRALLGDRAVAQGQVENSALVLRVPSTENLRLQALDGTGAVLGTERVVESFGPGYQLDAWDAD</sequence>
<comment type="caution">
    <text evidence="2">The sequence shown here is derived from an EMBL/GenBank/DDBJ whole genome shotgun (WGS) entry which is preliminary data.</text>
</comment>
<name>A0ABQ4F215_9ACTN</name>
<evidence type="ECO:0000313" key="3">
    <source>
        <dbReference type="Proteomes" id="UP000621500"/>
    </source>
</evidence>